<feature type="compositionally biased region" description="Basic and acidic residues" evidence="1">
    <location>
        <begin position="40"/>
        <end position="52"/>
    </location>
</feature>
<reference evidence="2 3" key="1">
    <citation type="submission" date="2019-03" db="EMBL/GenBank/DDBJ databases">
        <title>First draft genome of Liparis tanakae, snailfish: a comprehensive survey of snailfish specific genes.</title>
        <authorList>
            <person name="Kim W."/>
            <person name="Song I."/>
            <person name="Jeong J.-H."/>
            <person name="Kim D."/>
            <person name="Kim S."/>
            <person name="Ryu S."/>
            <person name="Song J.Y."/>
            <person name="Lee S.K."/>
        </authorList>
    </citation>
    <scope>NUCLEOTIDE SEQUENCE [LARGE SCALE GENOMIC DNA]</scope>
    <source>
        <tissue evidence="2">Muscle</tissue>
    </source>
</reference>
<organism evidence="2 3">
    <name type="scientific">Liparis tanakae</name>
    <name type="common">Tanaka's snailfish</name>
    <dbReference type="NCBI Taxonomy" id="230148"/>
    <lineage>
        <taxon>Eukaryota</taxon>
        <taxon>Metazoa</taxon>
        <taxon>Chordata</taxon>
        <taxon>Craniata</taxon>
        <taxon>Vertebrata</taxon>
        <taxon>Euteleostomi</taxon>
        <taxon>Actinopterygii</taxon>
        <taxon>Neopterygii</taxon>
        <taxon>Teleostei</taxon>
        <taxon>Neoteleostei</taxon>
        <taxon>Acanthomorphata</taxon>
        <taxon>Eupercaria</taxon>
        <taxon>Perciformes</taxon>
        <taxon>Cottioidei</taxon>
        <taxon>Cottales</taxon>
        <taxon>Liparidae</taxon>
        <taxon>Liparis</taxon>
    </lineage>
</organism>
<name>A0A4Z2FAE6_9TELE</name>
<keyword evidence="3" id="KW-1185">Reference proteome</keyword>
<sequence>MELLQTAALDENWKLLSKPSVTERIPRKAFTPSTSLSSRPEQKTSPEVEIHGTARIPAVKPQTEIISHLRHAAGSRFHVRRDKLRSSEKSLAVTPGPFFEGDCVSQPRGVVVDVPSRLGNRTGGGVGMRE</sequence>
<accession>A0A4Z2FAE6</accession>
<gene>
    <name evidence="2" type="ORF">EYF80_052498</name>
</gene>
<dbReference type="Proteomes" id="UP000314294">
    <property type="component" value="Unassembled WGS sequence"/>
</dbReference>
<evidence type="ECO:0000313" key="2">
    <source>
        <dbReference type="EMBL" id="TNN37332.1"/>
    </source>
</evidence>
<dbReference type="AlphaFoldDB" id="A0A4Z2FAE6"/>
<evidence type="ECO:0000313" key="3">
    <source>
        <dbReference type="Proteomes" id="UP000314294"/>
    </source>
</evidence>
<proteinExistence type="predicted"/>
<evidence type="ECO:0000256" key="1">
    <source>
        <dbReference type="SAM" id="MobiDB-lite"/>
    </source>
</evidence>
<comment type="caution">
    <text evidence="2">The sequence shown here is derived from an EMBL/GenBank/DDBJ whole genome shotgun (WGS) entry which is preliminary data.</text>
</comment>
<dbReference type="EMBL" id="SRLO01001501">
    <property type="protein sequence ID" value="TNN37332.1"/>
    <property type="molecule type" value="Genomic_DNA"/>
</dbReference>
<feature type="region of interest" description="Disordered" evidence="1">
    <location>
        <begin position="26"/>
        <end position="61"/>
    </location>
</feature>
<protein>
    <submittedName>
        <fullName evidence="2">Uncharacterized protein</fullName>
    </submittedName>
</protein>